<keyword evidence="3" id="KW-1185">Reference proteome</keyword>
<accession>A0ABD3MB57</accession>
<organism evidence="2 3">
    <name type="scientific">Discostella pseudostelligera</name>
    <dbReference type="NCBI Taxonomy" id="259834"/>
    <lineage>
        <taxon>Eukaryota</taxon>
        <taxon>Sar</taxon>
        <taxon>Stramenopiles</taxon>
        <taxon>Ochrophyta</taxon>
        <taxon>Bacillariophyta</taxon>
        <taxon>Coscinodiscophyceae</taxon>
        <taxon>Thalassiosirophycidae</taxon>
        <taxon>Stephanodiscales</taxon>
        <taxon>Stephanodiscaceae</taxon>
        <taxon>Discostella</taxon>
    </lineage>
</organism>
<reference evidence="2 3" key="1">
    <citation type="submission" date="2024-10" db="EMBL/GenBank/DDBJ databases">
        <title>Updated reference genomes for cyclostephanoid diatoms.</title>
        <authorList>
            <person name="Roberts W.R."/>
            <person name="Alverson A.J."/>
        </authorList>
    </citation>
    <scope>NUCLEOTIDE SEQUENCE [LARGE SCALE GENOMIC DNA]</scope>
    <source>
        <strain evidence="2 3">AJA232-27</strain>
    </source>
</reference>
<dbReference type="AlphaFoldDB" id="A0ABD3MB57"/>
<feature type="region of interest" description="Disordered" evidence="1">
    <location>
        <begin position="344"/>
        <end position="389"/>
    </location>
</feature>
<feature type="compositionally biased region" description="Polar residues" evidence="1">
    <location>
        <begin position="379"/>
        <end position="388"/>
    </location>
</feature>
<evidence type="ECO:0000313" key="2">
    <source>
        <dbReference type="EMBL" id="KAL3760148.1"/>
    </source>
</evidence>
<evidence type="ECO:0000313" key="3">
    <source>
        <dbReference type="Proteomes" id="UP001530293"/>
    </source>
</evidence>
<gene>
    <name evidence="2" type="ORF">ACHAWU_002219</name>
</gene>
<feature type="compositionally biased region" description="Polar residues" evidence="1">
    <location>
        <begin position="71"/>
        <end position="86"/>
    </location>
</feature>
<dbReference type="EMBL" id="JALLBG020000192">
    <property type="protein sequence ID" value="KAL3760148.1"/>
    <property type="molecule type" value="Genomic_DNA"/>
</dbReference>
<feature type="compositionally biased region" description="Gly residues" evidence="1">
    <location>
        <begin position="353"/>
        <end position="364"/>
    </location>
</feature>
<comment type="caution">
    <text evidence="2">The sequence shown here is derived from an EMBL/GenBank/DDBJ whole genome shotgun (WGS) entry which is preliminary data.</text>
</comment>
<evidence type="ECO:0000256" key="1">
    <source>
        <dbReference type="SAM" id="MobiDB-lite"/>
    </source>
</evidence>
<name>A0ABD3MB57_9STRA</name>
<feature type="region of interest" description="Disordered" evidence="1">
    <location>
        <begin position="39"/>
        <end position="86"/>
    </location>
</feature>
<proteinExistence type="predicted"/>
<dbReference type="Proteomes" id="UP001530293">
    <property type="component" value="Unassembled WGS sequence"/>
</dbReference>
<sequence>MEQPTLTPSAAAASAAPLFLPTMPTSWFASLDKKPNLSDRFMNSSDSHHHRLSGDGGEPSVTASVHDKSSYSKPMTATSSSMHGSNVATNMTTNYSLVEVRQPIPLKPATAALQPIIGLSTSSSTMANDESMRDQQLPLPSLHASLYKSDESSSDVLQHYARMPMMNAPQLRMRPVSIAKETQNAIITMPSPIARRGEAERAFLQRQMKAEALIRREQARHNQERKLRNACTILPPPCLEGEQQQEEDELAGNERLAISQLELHPATADGKQPINRKHSRQQFLREFASSPPLILKKSFKRSVSAVLADSGIAENENLLFFPDGLPLLNEQEEVVAALNDVAGDADSATESPGGSGTGTGGGDDGSVDVDASEKGTPRESATSTNEPSPSLIAADLIWQIGASSCDDDDLANELPMPHQLSKKVTLRPKMNNAPCLTNSSGPISAREFKPIGAGISSDGTSCLSQGKKSIGCSSDDSNEDKLPYDFASRDNSIRDILSASESFQNLSFENDDKAWGALNRSDSMGRAGSSVADGNKVPPPLFTFSSPEPGRNRQIFSSVAVDPSSSQYHPNGLDFLLKEPMSDSNYCTPDNSESKRFNRKIPTERLPKLPELGMPDVLHNSIEETRLRCNTAMSVEEGVEEDDQFEIGLNEHMSEINFYTPEVTKP</sequence>
<protein>
    <submittedName>
        <fullName evidence="2">Uncharacterized protein</fullName>
    </submittedName>
</protein>